<keyword evidence="1" id="KW-0378">Hydrolase</keyword>
<dbReference type="SUPFAM" id="SSF82171">
    <property type="entry name" value="DPP6 N-terminal domain-like"/>
    <property type="match status" value="1"/>
</dbReference>
<protein>
    <submittedName>
        <fullName evidence="4">S9 family peptidase</fullName>
    </submittedName>
</protein>
<dbReference type="AlphaFoldDB" id="A0A3M8T5V8"/>
<feature type="domain" description="Peptidase S9 prolyl oligopeptidase catalytic" evidence="3">
    <location>
        <begin position="436"/>
        <end position="644"/>
    </location>
</feature>
<evidence type="ECO:0000256" key="2">
    <source>
        <dbReference type="SAM" id="SignalP"/>
    </source>
</evidence>
<feature type="chain" id="PRO_5018042374" evidence="2">
    <location>
        <begin position="22"/>
        <end position="660"/>
    </location>
</feature>
<evidence type="ECO:0000313" key="4">
    <source>
        <dbReference type="EMBL" id="RNF86132.1"/>
    </source>
</evidence>
<comment type="caution">
    <text evidence="4">The sequence shown here is derived from an EMBL/GenBank/DDBJ whole genome shotgun (WGS) entry which is preliminary data.</text>
</comment>
<evidence type="ECO:0000256" key="1">
    <source>
        <dbReference type="ARBA" id="ARBA00022801"/>
    </source>
</evidence>
<dbReference type="GO" id="GO:0004252">
    <property type="term" value="F:serine-type endopeptidase activity"/>
    <property type="evidence" value="ECO:0007669"/>
    <property type="project" value="TreeGrafter"/>
</dbReference>
<evidence type="ECO:0000313" key="5">
    <source>
        <dbReference type="Proteomes" id="UP000267049"/>
    </source>
</evidence>
<dbReference type="InterPro" id="IPR029058">
    <property type="entry name" value="AB_hydrolase_fold"/>
</dbReference>
<dbReference type="InterPro" id="IPR001375">
    <property type="entry name" value="Peptidase_S9_cat"/>
</dbReference>
<gene>
    <name evidence="4" type="ORF">EER27_01480</name>
</gene>
<name>A0A3M8T5V8_9GAMM</name>
<reference evidence="4 5" key="1">
    <citation type="submission" date="2018-11" db="EMBL/GenBank/DDBJ databases">
        <title>Lysobacter cryohumiis sp. nov., isolated from soil in the Tianshan Mountains, Xinjiang, China.</title>
        <authorList>
            <person name="Luo Y."/>
            <person name="Sheng H."/>
        </authorList>
    </citation>
    <scope>NUCLEOTIDE SEQUENCE [LARGE SCALE GENOMIC DNA]</scope>
    <source>
        <strain evidence="4 5">ZS60</strain>
    </source>
</reference>
<dbReference type="SUPFAM" id="SSF53474">
    <property type="entry name" value="alpha/beta-Hydrolases"/>
    <property type="match status" value="1"/>
</dbReference>
<dbReference type="OrthoDB" id="4269629at2"/>
<organism evidence="4 5">
    <name type="scientific">Montanilutibacter psychrotolerans</name>
    <dbReference type="NCBI Taxonomy" id="1327343"/>
    <lineage>
        <taxon>Bacteria</taxon>
        <taxon>Pseudomonadati</taxon>
        <taxon>Pseudomonadota</taxon>
        <taxon>Gammaproteobacteria</taxon>
        <taxon>Lysobacterales</taxon>
        <taxon>Lysobacteraceae</taxon>
        <taxon>Montanilutibacter</taxon>
    </lineage>
</organism>
<dbReference type="Proteomes" id="UP000267049">
    <property type="component" value="Unassembled WGS sequence"/>
</dbReference>
<dbReference type="EMBL" id="RIBS01000001">
    <property type="protein sequence ID" value="RNF86132.1"/>
    <property type="molecule type" value="Genomic_DNA"/>
</dbReference>
<sequence length="660" mass="71408">MKKTVFAVLCLALFAAPALHASDVDVGAYVRQESFRDIKLSPTGEYYATSVPLEDRTILAIVKRADNKVVGRFALERNNHVSNFDWVNPERVVISVAQKFGLLDEPSATGELFTLNTNGKSDILVGYRVQSAGPGTKIQAKKVEDVFARLVDDLPHDDKYVIISTSPFNAEAYTQAERLDVGTGHRVRITSAPVRRAEFITDAQGVVRFASGRNTDNAQQLYYRNGDGDEWTLINDENVSGSVQLPLGFSEDGKVAYLQVEQASGPDKVVARDVATGAMTPLLADDDTDPQVVLYRNASSVPVGLSYMDGRPRTAFFDTASHEAKLYRSLEQAFGGDPVRITSSTSDGKIALVQTWSDRNPGDFFLFDTVAMKAEHLLSRSDWVDPERMGTTTPISLPSRDGLTLHGYLTRPVGATGALPMVVMPHGGPFGVRDDWGFDRDVQILANAGYAVLQVNFRGSTGYGRAFNQAGARQWGGKMQDDLTDATRWAIAQGHTVADKICIYGASYGAYAALMGVAKEPGLYKCAVGYVGLYDLPMRHSALTRASDSGATFANQWMGDAASLAAVSPNRMADRIKVPVFLAAGGEDEITPIAHSEKMEAALRAAGVPVETLYVRTEGHGFYKPENRQKFYTQLLAFLSRSLGGGVASTSPAGGNATAR</sequence>
<dbReference type="RefSeq" id="WP_123086252.1">
    <property type="nucleotide sequence ID" value="NZ_RIBS01000001.1"/>
</dbReference>
<accession>A0A3M8T5V8</accession>
<keyword evidence="5" id="KW-1185">Reference proteome</keyword>
<evidence type="ECO:0000259" key="3">
    <source>
        <dbReference type="Pfam" id="PF00326"/>
    </source>
</evidence>
<dbReference type="Pfam" id="PF00326">
    <property type="entry name" value="Peptidase_S9"/>
    <property type="match status" value="1"/>
</dbReference>
<dbReference type="PANTHER" id="PTHR42776">
    <property type="entry name" value="SERINE PEPTIDASE S9 FAMILY MEMBER"/>
    <property type="match status" value="1"/>
</dbReference>
<feature type="signal peptide" evidence="2">
    <location>
        <begin position="1"/>
        <end position="21"/>
    </location>
</feature>
<proteinExistence type="predicted"/>
<dbReference type="GO" id="GO:0006508">
    <property type="term" value="P:proteolysis"/>
    <property type="evidence" value="ECO:0007669"/>
    <property type="project" value="InterPro"/>
</dbReference>
<dbReference type="Gene3D" id="3.40.50.1820">
    <property type="entry name" value="alpha/beta hydrolase"/>
    <property type="match status" value="1"/>
</dbReference>
<keyword evidence="2" id="KW-0732">Signal</keyword>
<dbReference type="PANTHER" id="PTHR42776:SF27">
    <property type="entry name" value="DIPEPTIDYL PEPTIDASE FAMILY MEMBER 6"/>
    <property type="match status" value="1"/>
</dbReference>